<feature type="chain" id="PRO_5046144704" evidence="1">
    <location>
        <begin position="31"/>
        <end position="211"/>
    </location>
</feature>
<dbReference type="InterPro" id="IPR006311">
    <property type="entry name" value="TAT_signal"/>
</dbReference>
<feature type="signal peptide" evidence="1">
    <location>
        <begin position="1"/>
        <end position="30"/>
    </location>
</feature>
<dbReference type="Proteomes" id="UP001500305">
    <property type="component" value="Unassembled WGS sequence"/>
</dbReference>
<proteinExistence type="predicted"/>
<keyword evidence="1" id="KW-0732">Signal</keyword>
<comment type="caution">
    <text evidence="2">The sequence shown here is derived from an EMBL/GenBank/DDBJ whole genome shotgun (WGS) entry which is preliminary data.</text>
</comment>
<name>A0ABN3EX66_9ACTN</name>
<evidence type="ECO:0000313" key="3">
    <source>
        <dbReference type="Proteomes" id="UP001500305"/>
    </source>
</evidence>
<evidence type="ECO:0000313" key="2">
    <source>
        <dbReference type="EMBL" id="GAA2275882.1"/>
    </source>
</evidence>
<protein>
    <submittedName>
        <fullName evidence="2">Cyclase</fullName>
    </submittedName>
</protein>
<gene>
    <name evidence="2" type="ORF">GCM10010430_72190</name>
</gene>
<dbReference type="PROSITE" id="PS51318">
    <property type="entry name" value="TAT"/>
    <property type="match status" value="1"/>
</dbReference>
<organism evidence="2 3">
    <name type="scientific">Kitasatospora cystarginea</name>
    <dbReference type="NCBI Taxonomy" id="58350"/>
    <lineage>
        <taxon>Bacteria</taxon>
        <taxon>Bacillati</taxon>
        <taxon>Actinomycetota</taxon>
        <taxon>Actinomycetes</taxon>
        <taxon>Kitasatosporales</taxon>
        <taxon>Streptomycetaceae</taxon>
        <taxon>Kitasatospora</taxon>
    </lineage>
</organism>
<dbReference type="RefSeq" id="WP_344640803.1">
    <property type="nucleotide sequence ID" value="NZ_BAAATR010000053.1"/>
</dbReference>
<evidence type="ECO:0000256" key="1">
    <source>
        <dbReference type="SAM" id="SignalP"/>
    </source>
</evidence>
<sequence>MKTRSALTRVSTVLAGGLATAGLLAPPASAADTSLSLACQATPPIGSAQNFTLHAAVTATAPQTVAAGSQFSVTLAPDPLTVPTSVSGYTLQSISNIQLTVPVPANTTLVDESVSGGTDPGSASVTVNGGNVVVKLSSSIAGGSTLTLPALTLDLTAGTSGSTVQTALGGTDYSNPGLTFTATVPIAFFTVDVPTACFPSPQAVLSSTSVS</sequence>
<dbReference type="EMBL" id="BAAATR010000053">
    <property type="protein sequence ID" value="GAA2275882.1"/>
    <property type="molecule type" value="Genomic_DNA"/>
</dbReference>
<keyword evidence="3" id="KW-1185">Reference proteome</keyword>
<accession>A0ABN3EX66</accession>
<reference evidence="2 3" key="1">
    <citation type="journal article" date="2019" name="Int. J. Syst. Evol. Microbiol.">
        <title>The Global Catalogue of Microorganisms (GCM) 10K type strain sequencing project: providing services to taxonomists for standard genome sequencing and annotation.</title>
        <authorList>
            <consortium name="The Broad Institute Genomics Platform"/>
            <consortium name="The Broad Institute Genome Sequencing Center for Infectious Disease"/>
            <person name="Wu L."/>
            <person name="Ma J."/>
        </authorList>
    </citation>
    <scope>NUCLEOTIDE SEQUENCE [LARGE SCALE GENOMIC DNA]</scope>
    <source>
        <strain evidence="2 3">JCM 7356</strain>
    </source>
</reference>